<feature type="domain" description="AAA" evidence="9">
    <location>
        <begin position="43"/>
        <end position="174"/>
    </location>
</feature>
<dbReference type="PANTHER" id="PTHR32309:SF13">
    <property type="entry name" value="FERRIC ENTEROBACTIN TRANSPORT PROTEIN FEPE"/>
    <property type="match status" value="1"/>
</dbReference>
<dbReference type="CDD" id="cd05387">
    <property type="entry name" value="BY-kinase"/>
    <property type="match status" value="1"/>
</dbReference>
<evidence type="ECO:0000256" key="1">
    <source>
        <dbReference type="ARBA" id="ARBA00007316"/>
    </source>
</evidence>
<dbReference type="Gene3D" id="3.40.50.300">
    <property type="entry name" value="P-loop containing nucleotide triphosphate hydrolases"/>
    <property type="match status" value="1"/>
</dbReference>
<evidence type="ECO:0000313" key="11">
    <source>
        <dbReference type="Proteomes" id="UP000019681"/>
    </source>
</evidence>
<comment type="catalytic activity">
    <reaction evidence="8">
        <text>L-tyrosyl-[protein] + ATP = O-phospho-L-tyrosyl-[protein] + ADP + H(+)</text>
        <dbReference type="Rhea" id="RHEA:10596"/>
        <dbReference type="Rhea" id="RHEA-COMP:10136"/>
        <dbReference type="Rhea" id="RHEA-COMP:20101"/>
        <dbReference type="ChEBI" id="CHEBI:15378"/>
        <dbReference type="ChEBI" id="CHEBI:30616"/>
        <dbReference type="ChEBI" id="CHEBI:46858"/>
        <dbReference type="ChEBI" id="CHEBI:61978"/>
        <dbReference type="ChEBI" id="CHEBI:456216"/>
        <dbReference type="EC" id="2.7.10.2"/>
    </reaction>
</comment>
<dbReference type="EMBL" id="AZQP01000004">
    <property type="protein sequence ID" value="EYE89478.1"/>
    <property type="molecule type" value="Genomic_DNA"/>
</dbReference>
<proteinExistence type="inferred from homology"/>
<dbReference type="FunFam" id="3.40.50.300:FF:000527">
    <property type="entry name" value="Tyrosine-protein kinase etk"/>
    <property type="match status" value="1"/>
</dbReference>
<evidence type="ECO:0000313" key="10">
    <source>
        <dbReference type="EMBL" id="EYE89478.1"/>
    </source>
</evidence>
<keyword evidence="6" id="KW-0067">ATP-binding</keyword>
<keyword evidence="3" id="KW-0808">Transferase</keyword>
<dbReference type="InterPro" id="IPR027417">
    <property type="entry name" value="P-loop_NTPase"/>
</dbReference>
<dbReference type="InterPro" id="IPR050445">
    <property type="entry name" value="Bact_polysacc_biosynth/exp"/>
</dbReference>
<keyword evidence="7" id="KW-0829">Tyrosine-protein kinase</keyword>
<keyword evidence="4" id="KW-0547">Nucleotide-binding</keyword>
<dbReference type="Pfam" id="PF13614">
    <property type="entry name" value="AAA_31"/>
    <property type="match status" value="1"/>
</dbReference>
<comment type="similarity">
    <text evidence="1">Belongs to the CpsD/CapB family.</text>
</comment>
<keyword evidence="11" id="KW-1185">Reference proteome</keyword>
<protein>
    <recommendedName>
        <fullName evidence="2">non-specific protein-tyrosine kinase</fullName>
        <ecNumber evidence="2">2.7.10.2</ecNumber>
    </recommendedName>
</protein>
<evidence type="ECO:0000256" key="6">
    <source>
        <dbReference type="ARBA" id="ARBA00022840"/>
    </source>
</evidence>
<dbReference type="InterPro" id="IPR025669">
    <property type="entry name" value="AAA_dom"/>
</dbReference>
<dbReference type="SUPFAM" id="SSF52540">
    <property type="entry name" value="P-loop containing nucleoside triphosphate hydrolases"/>
    <property type="match status" value="1"/>
</dbReference>
<dbReference type="GO" id="GO:0005524">
    <property type="term" value="F:ATP binding"/>
    <property type="evidence" value="ECO:0007669"/>
    <property type="project" value="UniProtKB-KW"/>
</dbReference>
<gene>
    <name evidence="10" type="ORF">Q428_02600</name>
</gene>
<dbReference type="GO" id="GO:0004715">
    <property type="term" value="F:non-membrane spanning protein tyrosine kinase activity"/>
    <property type="evidence" value="ECO:0007669"/>
    <property type="project" value="UniProtKB-EC"/>
</dbReference>
<organism evidence="10 11">
    <name type="scientific">Fervidicella metallireducens AeB</name>
    <dbReference type="NCBI Taxonomy" id="1403537"/>
    <lineage>
        <taxon>Bacteria</taxon>
        <taxon>Bacillati</taxon>
        <taxon>Bacillota</taxon>
        <taxon>Clostridia</taxon>
        <taxon>Eubacteriales</taxon>
        <taxon>Clostridiaceae</taxon>
        <taxon>Fervidicella</taxon>
    </lineage>
</organism>
<dbReference type="Proteomes" id="UP000019681">
    <property type="component" value="Unassembled WGS sequence"/>
</dbReference>
<reference evidence="10 11" key="1">
    <citation type="journal article" date="2014" name="Genome Announc.">
        <title>Draft Genome Sequence of Fervidicella metallireducens Strain AeBT, an Iron-Reducing Thermoanaerobe from the Great Artesian Basin.</title>
        <authorList>
            <person name="Patel B.K."/>
        </authorList>
    </citation>
    <scope>NUCLEOTIDE SEQUENCE [LARGE SCALE GENOMIC DNA]</scope>
    <source>
        <strain evidence="10 11">AeB</strain>
    </source>
</reference>
<dbReference type="AlphaFoldDB" id="A0A017RXI2"/>
<evidence type="ECO:0000256" key="4">
    <source>
        <dbReference type="ARBA" id="ARBA00022741"/>
    </source>
</evidence>
<comment type="caution">
    <text evidence="10">The sequence shown here is derived from an EMBL/GenBank/DDBJ whole genome shotgun (WGS) entry which is preliminary data.</text>
</comment>
<dbReference type="STRING" id="1403537.Q428_02600"/>
<dbReference type="NCBIfam" id="TIGR01007">
    <property type="entry name" value="eps_fam"/>
    <property type="match status" value="1"/>
</dbReference>
<sequence>MIMHRKPKSPVAEAYRTLRTNIQFASFDKDIKTVVVTSSGPTEGKSTTAGNLAISMAEMGKKVLLIDCDLRRPSIHKKFKISNQEGLSNLLVENAKVEDVAVKFMDNLLILTSGKIPPNPAEMLSSNKMRNFISEMKEEFDFIILDTPPVIAVTDAQILSTMADGVLLVVSSGQAEREAVERSKTLLVNVGANILGVVLNKVEINSRRGYGYYYYYGNEKEGNKVK</sequence>
<dbReference type="GO" id="GO:0005886">
    <property type="term" value="C:plasma membrane"/>
    <property type="evidence" value="ECO:0007669"/>
    <property type="project" value="TreeGrafter"/>
</dbReference>
<dbReference type="PANTHER" id="PTHR32309">
    <property type="entry name" value="TYROSINE-PROTEIN KINASE"/>
    <property type="match status" value="1"/>
</dbReference>
<evidence type="ECO:0000256" key="3">
    <source>
        <dbReference type="ARBA" id="ARBA00022679"/>
    </source>
</evidence>
<dbReference type="InterPro" id="IPR005702">
    <property type="entry name" value="Wzc-like_C"/>
</dbReference>
<evidence type="ECO:0000256" key="2">
    <source>
        <dbReference type="ARBA" id="ARBA00011903"/>
    </source>
</evidence>
<evidence type="ECO:0000256" key="5">
    <source>
        <dbReference type="ARBA" id="ARBA00022777"/>
    </source>
</evidence>
<accession>A0A017RXI2</accession>
<dbReference type="EC" id="2.7.10.2" evidence="2"/>
<evidence type="ECO:0000259" key="9">
    <source>
        <dbReference type="Pfam" id="PF13614"/>
    </source>
</evidence>
<name>A0A017RXI2_9CLOT</name>
<keyword evidence="5 10" id="KW-0418">Kinase</keyword>
<dbReference type="GO" id="GO:0042802">
    <property type="term" value="F:identical protein binding"/>
    <property type="evidence" value="ECO:0007669"/>
    <property type="project" value="UniProtKB-ARBA"/>
</dbReference>
<evidence type="ECO:0000256" key="8">
    <source>
        <dbReference type="ARBA" id="ARBA00051245"/>
    </source>
</evidence>
<evidence type="ECO:0000256" key="7">
    <source>
        <dbReference type="ARBA" id="ARBA00023137"/>
    </source>
</evidence>